<dbReference type="NCBIfam" id="TIGR02074">
    <property type="entry name" value="PBP_1a_fam"/>
    <property type="match status" value="1"/>
</dbReference>
<evidence type="ECO:0000256" key="9">
    <source>
        <dbReference type="ARBA" id="ARBA00022519"/>
    </source>
</evidence>
<evidence type="ECO:0000259" key="30">
    <source>
        <dbReference type="Pfam" id="PF00912"/>
    </source>
</evidence>
<evidence type="ECO:0000256" key="8">
    <source>
        <dbReference type="ARBA" id="ARBA00022475"/>
    </source>
</evidence>
<gene>
    <name evidence="32" type="ORF">WB794_00375</name>
</gene>
<evidence type="ECO:0000256" key="14">
    <source>
        <dbReference type="ARBA" id="ARBA00022692"/>
    </source>
</evidence>
<dbReference type="InterPro" id="IPR001264">
    <property type="entry name" value="Glyco_trans_51"/>
</dbReference>
<dbReference type="InterPro" id="IPR050396">
    <property type="entry name" value="Glycosyltr_51/Transpeptidase"/>
</dbReference>
<comment type="catalytic activity">
    <reaction evidence="26">
        <text>[GlcNAc-(1-&gt;4)-Mur2Ac(oyl-L-Ala-gamma-D-Glu-L-Lys-D-Ala-D-Ala)](n)-di-trans,octa-cis-undecaprenyl diphosphate + beta-D-GlcNAc-(1-&gt;4)-Mur2Ac(oyl-L-Ala-gamma-D-Glu-L-Lys-D-Ala-D-Ala)-di-trans,octa-cis-undecaprenyl diphosphate = [GlcNAc-(1-&gt;4)-Mur2Ac(oyl-L-Ala-gamma-D-Glu-L-Lys-D-Ala-D-Ala)](n+1)-di-trans,octa-cis-undecaprenyl diphosphate + di-trans,octa-cis-undecaprenyl diphosphate + H(+)</text>
        <dbReference type="Rhea" id="RHEA:23708"/>
        <dbReference type="Rhea" id="RHEA-COMP:9602"/>
        <dbReference type="Rhea" id="RHEA-COMP:9603"/>
        <dbReference type="ChEBI" id="CHEBI:15378"/>
        <dbReference type="ChEBI" id="CHEBI:58405"/>
        <dbReference type="ChEBI" id="CHEBI:60033"/>
        <dbReference type="ChEBI" id="CHEBI:78435"/>
        <dbReference type="EC" id="2.4.99.28"/>
    </reaction>
</comment>
<dbReference type="PANTHER" id="PTHR32282">
    <property type="entry name" value="BINDING PROTEIN TRANSPEPTIDASE, PUTATIVE-RELATED"/>
    <property type="match status" value="1"/>
</dbReference>
<evidence type="ECO:0000256" key="16">
    <source>
        <dbReference type="ARBA" id="ARBA00022960"/>
    </source>
</evidence>
<keyword evidence="23" id="KW-0961">Cell wall biogenesis/degradation</keyword>
<dbReference type="Gene3D" id="1.10.3810.10">
    <property type="entry name" value="Biosynthetic peptidoglycan transglycosylase-like"/>
    <property type="match status" value="1"/>
</dbReference>
<dbReference type="SUPFAM" id="SSF56601">
    <property type="entry name" value="beta-lactamase/transpeptidase-like"/>
    <property type="match status" value="1"/>
</dbReference>
<dbReference type="Pfam" id="PF17092">
    <property type="entry name" value="PCB_OB"/>
    <property type="match status" value="1"/>
</dbReference>
<keyword evidence="22" id="KW-0511">Multifunctional enzyme</keyword>
<evidence type="ECO:0000256" key="27">
    <source>
        <dbReference type="ARBA" id="ARBA00060592"/>
    </source>
</evidence>
<keyword evidence="14 28" id="KW-0812">Transmembrane</keyword>
<dbReference type="InterPro" id="IPR031376">
    <property type="entry name" value="PCB_OB"/>
</dbReference>
<dbReference type="InterPro" id="IPR001460">
    <property type="entry name" value="PCN-bd_Tpept"/>
</dbReference>
<evidence type="ECO:0000256" key="21">
    <source>
        <dbReference type="ARBA" id="ARBA00023251"/>
    </source>
</evidence>
<evidence type="ECO:0000256" key="11">
    <source>
        <dbReference type="ARBA" id="ARBA00022670"/>
    </source>
</evidence>
<evidence type="ECO:0000256" key="5">
    <source>
        <dbReference type="ARBA" id="ARBA00007739"/>
    </source>
</evidence>
<evidence type="ECO:0000256" key="20">
    <source>
        <dbReference type="ARBA" id="ARBA00023136"/>
    </source>
</evidence>
<evidence type="ECO:0000259" key="29">
    <source>
        <dbReference type="Pfam" id="PF00905"/>
    </source>
</evidence>
<evidence type="ECO:0000256" key="24">
    <source>
        <dbReference type="ARBA" id="ARBA00034000"/>
    </source>
</evidence>
<dbReference type="GO" id="GO:0008955">
    <property type="term" value="F:peptidoglycan glycosyltransferase activity"/>
    <property type="evidence" value="ECO:0007669"/>
    <property type="project" value="UniProtKB-EC"/>
</dbReference>
<dbReference type="SUPFAM" id="SSF53955">
    <property type="entry name" value="Lysozyme-like"/>
    <property type="match status" value="1"/>
</dbReference>
<dbReference type="InterPro" id="IPR012338">
    <property type="entry name" value="Beta-lactam/transpept-like"/>
</dbReference>
<evidence type="ECO:0000259" key="31">
    <source>
        <dbReference type="Pfam" id="PF17092"/>
    </source>
</evidence>
<evidence type="ECO:0000256" key="2">
    <source>
        <dbReference type="ARBA" id="ARBA00004249"/>
    </source>
</evidence>
<dbReference type="GO" id="GO:0006508">
    <property type="term" value="P:proteolysis"/>
    <property type="evidence" value="ECO:0007669"/>
    <property type="project" value="UniProtKB-KW"/>
</dbReference>
<dbReference type="RefSeq" id="WP_337333856.1">
    <property type="nucleotide sequence ID" value="NZ_JBBDHC010000001.1"/>
</dbReference>
<keyword evidence="11" id="KW-0645">Protease</keyword>
<comment type="pathway">
    <text evidence="27">Glycan biosynthesis.</text>
</comment>
<evidence type="ECO:0000256" key="28">
    <source>
        <dbReference type="SAM" id="Phobius"/>
    </source>
</evidence>
<dbReference type="GO" id="GO:0008658">
    <property type="term" value="F:penicillin binding"/>
    <property type="evidence" value="ECO:0007669"/>
    <property type="project" value="InterPro"/>
</dbReference>
<keyword evidence="8" id="KW-1003">Cell membrane</keyword>
<comment type="catalytic activity">
    <reaction evidence="24">
        <text>Preferential cleavage: (Ac)2-L-Lys-D-Ala-|-D-Ala. Also transpeptidation of peptidyl-alanyl moieties that are N-acyl substituents of D-alanine.</text>
        <dbReference type="EC" id="3.4.16.4"/>
    </reaction>
</comment>
<evidence type="ECO:0000256" key="3">
    <source>
        <dbReference type="ARBA" id="ARBA00004752"/>
    </source>
</evidence>
<keyword evidence="10" id="KW-0121">Carboxypeptidase</keyword>
<dbReference type="Pfam" id="PF00912">
    <property type="entry name" value="Transgly"/>
    <property type="match status" value="1"/>
</dbReference>
<evidence type="ECO:0000256" key="18">
    <source>
        <dbReference type="ARBA" id="ARBA00022984"/>
    </source>
</evidence>
<evidence type="ECO:0000256" key="15">
    <source>
        <dbReference type="ARBA" id="ARBA00022801"/>
    </source>
</evidence>
<keyword evidence="20 28" id="KW-0472">Membrane</keyword>
<keyword evidence="33" id="KW-1185">Reference proteome</keyword>
<keyword evidence="21" id="KW-0046">Antibiotic resistance</keyword>
<keyword evidence="9" id="KW-0997">Cell inner membrane</keyword>
<organism evidence="32 33">
    <name type="scientific">Denitratimonas tolerans</name>
    <dbReference type="NCBI Taxonomy" id="1338420"/>
    <lineage>
        <taxon>Bacteria</taxon>
        <taxon>Pseudomonadati</taxon>
        <taxon>Pseudomonadota</taxon>
        <taxon>Gammaproteobacteria</taxon>
        <taxon>Lysobacterales</taxon>
        <taxon>Lysobacteraceae</taxon>
        <taxon>Denitratimonas</taxon>
    </lineage>
</organism>
<dbReference type="GO" id="GO:0030288">
    <property type="term" value="C:outer membrane-bounded periplasmic space"/>
    <property type="evidence" value="ECO:0007669"/>
    <property type="project" value="TreeGrafter"/>
</dbReference>
<dbReference type="GO" id="GO:0008360">
    <property type="term" value="P:regulation of cell shape"/>
    <property type="evidence" value="ECO:0007669"/>
    <property type="project" value="UniProtKB-KW"/>
</dbReference>
<keyword evidence="18" id="KW-0573">Peptidoglycan synthesis</keyword>
<dbReference type="FunFam" id="1.10.3810.10:FF:000003">
    <property type="entry name" value="Penicillin-binding protein 1a"/>
    <property type="match status" value="1"/>
</dbReference>
<dbReference type="PANTHER" id="PTHR32282:SF27">
    <property type="entry name" value="PENICILLIN-BINDING PROTEIN 1A"/>
    <property type="match status" value="1"/>
</dbReference>
<evidence type="ECO:0000256" key="1">
    <source>
        <dbReference type="ARBA" id="ARBA00002624"/>
    </source>
</evidence>
<dbReference type="InterPro" id="IPR036950">
    <property type="entry name" value="PBP_transglycosylase"/>
</dbReference>
<feature type="domain" description="Penicillin-binding protein OB-like" evidence="31">
    <location>
        <begin position="321"/>
        <end position="428"/>
    </location>
</feature>
<dbReference type="EC" id="3.4.16.4" evidence="6"/>
<sequence length="822" mass="88959">MSLLRRLLKWSLTLGLILALCGVATLAVLYWLMAPGLPSVQVLRNVEYQVPLSVYSADGRLMALFGETRRTPVAIADVPQRVRQAFIAIEDARFYEHPGVDWRGTARAVWLLATTDGQRVPGGSTITQQVARMFFLSPEYSYTRKFREMLLALKMERELEKDEILGIYLNKSFFGNRAYGIVAAAEFYYGKPLEQLSLAEAATLASIPKFPSSGNPIINPERAMIRRNYVLQRMFELGFVDEADYRAAVAEPDRSTPHEPPVELEASYVAEMVRQRMVDRYGADAFTGGYQAYTTIDSRIQEAANAGIRTALLAYDRRHGWRGAEGHAELPDALTPSVVQQALRDYRALGGLQPALVTSIGTDAAEVTLADGQEALLHMDQLRWAAPYVSADRRGGAPRKPGDVLARGDIVRLARGAEGEFELAQIPAAQGAIVSLSAEDGAVLALNGGFSFGLNKFNRATQALRQPGSSFKPFVYAAAFERGFHPGSIVLDAPVVFHDRSSGTSWRPSNDNNVFSGPMRLREAMVSSRNLVSVRILDAIGASYAKRYIQGFGFPPESLPENLSLALGTSSVPPLAAARGYATFVNGGYLIEPYVLARVLDSNGTIVHAEHAPRACHDCPERLLSSGTRDGAQVAGFNFGDAAPAPAIEDAAGPTQTVLAPRAIDERTAFLIHSLLRDVIQRGTGRGARVLERSDIGGKTGTTNDHRDAWFSGFGGNIVTSAWVGMDDFSTLGTGEFGARAALPMWIDTMRAALNGVPEVHPMIPNGITTVLIDSGSGLLVPAGTPGAISEYMKTEDAARLETASAGANRNATSERESFDIF</sequence>
<keyword evidence="16" id="KW-0133">Cell shape</keyword>
<protein>
    <recommendedName>
        <fullName evidence="7">Penicillin-binding protein 1A</fullName>
        <ecNumber evidence="25">2.4.99.28</ecNumber>
        <ecNumber evidence="6">3.4.16.4</ecNumber>
    </recommendedName>
</protein>
<comment type="subcellular location">
    <subcellularLocation>
        <location evidence="2">Cell inner membrane</location>
        <topology evidence="2">Single-pass type II membrane protein</topology>
    </subcellularLocation>
</comment>
<dbReference type="AlphaFoldDB" id="A0AAW9QU16"/>
<evidence type="ECO:0000256" key="23">
    <source>
        <dbReference type="ARBA" id="ARBA00023316"/>
    </source>
</evidence>
<keyword evidence="12" id="KW-0328">Glycosyltransferase</keyword>
<keyword evidence="15" id="KW-0378">Hydrolase</keyword>
<dbReference type="GO" id="GO:0009002">
    <property type="term" value="F:serine-type D-Ala-D-Ala carboxypeptidase activity"/>
    <property type="evidence" value="ECO:0007669"/>
    <property type="project" value="UniProtKB-EC"/>
</dbReference>
<dbReference type="GO" id="GO:0046677">
    <property type="term" value="P:response to antibiotic"/>
    <property type="evidence" value="ECO:0007669"/>
    <property type="project" value="UniProtKB-KW"/>
</dbReference>
<keyword evidence="13" id="KW-0808">Transferase</keyword>
<proteinExistence type="inferred from homology"/>
<feature type="domain" description="Glycosyl transferase family 51" evidence="30">
    <location>
        <begin position="60"/>
        <end position="234"/>
    </location>
</feature>
<dbReference type="Proteomes" id="UP001364472">
    <property type="component" value="Unassembled WGS sequence"/>
</dbReference>
<evidence type="ECO:0000256" key="22">
    <source>
        <dbReference type="ARBA" id="ARBA00023268"/>
    </source>
</evidence>
<evidence type="ECO:0000256" key="6">
    <source>
        <dbReference type="ARBA" id="ARBA00012448"/>
    </source>
</evidence>
<evidence type="ECO:0000313" key="33">
    <source>
        <dbReference type="Proteomes" id="UP001364472"/>
    </source>
</evidence>
<dbReference type="EMBL" id="JBBDHC010000001">
    <property type="protein sequence ID" value="MEJ1248138.1"/>
    <property type="molecule type" value="Genomic_DNA"/>
</dbReference>
<dbReference type="InterPro" id="IPR023346">
    <property type="entry name" value="Lysozyme-like_dom_sf"/>
</dbReference>
<comment type="pathway">
    <text evidence="3">Cell wall biogenesis; peptidoglycan biosynthesis.</text>
</comment>
<evidence type="ECO:0000256" key="7">
    <source>
        <dbReference type="ARBA" id="ARBA00018638"/>
    </source>
</evidence>
<comment type="function">
    <text evidence="1">Cell wall formation. Synthesis of cross-linked peptidoglycan from the lipid intermediates. The enzyme has a penicillin-insensitive transglycosylase N-terminal domain (formation of linear glycan strands) and a penicillin-sensitive transpeptidase C-terminal domain (cross-linking of the peptide subunits).</text>
</comment>
<dbReference type="GO" id="GO:0005886">
    <property type="term" value="C:plasma membrane"/>
    <property type="evidence" value="ECO:0007669"/>
    <property type="project" value="UniProtKB-SubCell"/>
</dbReference>
<comment type="similarity">
    <text evidence="5">In the N-terminal section; belongs to the glycosyltransferase 51 family.</text>
</comment>
<evidence type="ECO:0000256" key="25">
    <source>
        <dbReference type="ARBA" id="ARBA00044770"/>
    </source>
</evidence>
<keyword evidence="19 28" id="KW-1133">Transmembrane helix</keyword>
<evidence type="ECO:0000313" key="32">
    <source>
        <dbReference type="EMBL" id="MEJ1248138.1"/>
    </source>
</evidence>
<evidence type="ECO:0000256" key="26">
    <source>
        <dbReference type="ARBA" id="ARBA00049902"/>
    </source>
</evidence>
<dbReference type="EC" id="2.4.99.28" evidence="25"/>
<name>A0AAW9QU16_9GAMM</name>
<evidence type="ECO:0000256" key="4">
    <source>
        <dbReference type="ARBA" id="ARBA00007090"/>
    </source>
</evidence>
<dbReference type="GO" id="GO:0009252">
    <property type="term" value="P:peptidoglycan biosynthetic process"/>
    <property type="evidence" value="ECO:0007669"/>
    <property type="project" value="UniProtKB-KW"/>
</dbReference>
<reference evidence="32 33" key="1">
    <citation type="journal article" date="2016" name="Antonie Van Leeuwenhoek">
        <title>Denitratimonas tolerans gen. nov., sp. nov., a denitrifying bacterium isolated from a bioreactor for tannery wastewater treatment.</title>
        <authorList>
            <person name="Han S.I."/>
            <person name="Kim J.O."/>
            <person name="Lee Y.R."/>
            <person name="Ekpeghere K.I."/>
            <person name="Koh S.C."/>
            <person name="Whang K.S."/>
        </authorList>
    </citation>
    <scope>NUCLEOTIDE SEQUENCE [LARGE SCALE GENOMIC DNA]</scope>
    <source>
        <strain evidence="32 33">KACC 17565</strain>
    </source>
</reference>
<evidence type="ECO:0000256" key="10">
    <source>
        <dbReference type="ARBA" id="ARBA00022645"/>
    </source>
</evidence>
<comment type="caution">
    <text evidence="32">The sequence shown here is derived from an EMBL/GenBank/DDBJ whole genome shotgun (WGS) entry which is preliminary data.</text>
</comment>
<evidence type="ECO:0000256" key="19">
    <source>
        <dbReference type="ARBA" id="ARBA00022989"/>
    </source>
</evidence>
<evidence type="ECO:0000256" key="12">
    <source>
        <dbReference type="ARBA" id="ARBA00022676"/>
    </source>
</evidence>
<dbReference type="Pfam" id="PF00905">
    <property type="entry name" value="Transpeptidase"/>
    <property type="match status" value="1"/>
</dbReference>
<dbReference type="GO" id="GO:0071555">
    <property type="term" value="P:cell wall organization"/>
    <property type="evidence" value="ECO:0007669"/>
    <property type="project" value="UniProtKB-KW"/>
</dbReference>
<feature type="domain" description="Penicillin-binding protein transpeptidase" evidence="29">
    <location>
        <begin position="431"/>
        <end position="704"/>
    </location>
</feature>
<feature type="transmembrane region" description="Helical" evidence="28">
    <location>
        <begin position="12"/>
        <end position="33"/>
    </location>
</feature>
<keyword evidence="17" id="KW-0735">Signal-anchor</keyword>
<comment type="similarity">
    <text evidence="4">In the C-terminal section; belongs to the transpeptidase family.</text>
</comment>
<evidence type="ECO:0000256" key="13">
    <source>
        <dbReference type="ARBA" id="ARBA00022679"/>
    </source>
</evidence>
<evidence type="ECO:0000256" key="17">
    <source>
        <dbReference type="ARBA" id="ARBA00022968"/>
    </source>
</evidence>
<accession>A0AAW9QU16</accession>
<dbReference type="Gene3D" id="3.40.710.10">
    <property type="entry name" value="DD-peptidase/beta-lactamase superfamily"/>
    <property type="match status" value="2"/>
</dbReference>